<dbReference type="PROSITE" id="PS00330">
    <property type="entry name" value="HEMOLYSIN_CALCIUM"/>
    <property type="match status" value="4"/>
</dbReference>
<comment type="caution">
    <text evidence="5">The sequence shown here is derived from an EMBL/GenBank/DDBJ whole genome shotgun (WGS) entry which is preliminary data.</text>
</comment>
<keyword evidence="2" id="KW-0964">Secreted</keyword>
<name>A0ABX9DDG9_9RHOB</name>
<dbReference type="PRINTS" id="PR00313">
    <property type="entry name" value="CABNDNGRPT"/>
</dbReference>
<keyword evidence="6" id="KW-1185">Reference proteome</keyword>
<proteinExistence type="predicted"/>
<reference evidence="5 6" key="1">
    <citation type="submission" date="2017-01" db="EMBL/GenBank/DDBJ databases">
        <title>Genome sequence of Rhodovulum viride JA756.</title>
        <authorList>
            <person name="Lakshmi K.V."/>
            <person name="Tushar L.D."/>
            <person name="Sasikala C."/>
            <person name="Venkataramana C."/>
        </authorList>
    </citation>
    <scope>NUCLEOTIDE SEQUENCE [LARGE SCALE GENOMIC DNA]</scope>
    <source>
        <strain evidence="5 6">JA756</strain>
    </source>
</reference>
<dbReference type="SUPFAM" id="SSF51294">
    <property type="entry name" value="Hedgehog/intein (Hint) domain"/>
    <property type="match status" value="1"/>
</dbReference>
<comment type="subcellular location">
    <subcellularLocation>
        <location evidence="1">Secreted</location>
    </subcellularLocation>
</comment>
<dbReference type="SUPFAM" id="SSF51120">
    <property type="entry name" value="beta-Roll"/>
    <property type="match status" value="1"/>
</dbReference>
<dbReference type="Proteomes" id="UP000248659">
    <property type="component" value="Unassembled WGS sequence"/>
</dbReference>
<protein>
    <recommendedName>
        <fullName evidence="4">Hedgehog/Intein (Hint) domain-containing protein</fullName>
    </recommendedName>
</protein>
<dbReference type="RefSeq" id="WP_181498101.1">
    <property type="nucleotide sequence ID" value="NZ_MUAV01000029.1"/>
</dbReference>
<dbReference type="InterPro" id="IPR050557">
    <property type="entry name" value="RTX_toxin/Mannuronan_C5-epim"/>
</dbReference>
<dbReference type="InterPro" id="IPR028992">
    <property type="entry name" value="Hedgehog/Intein_dom"/>
</dbReference>
<dbReference type="InterPro" id="IPR036844">
    <property type="entry name" value="Hint_dom_sf"/>
</dbReference>
<dbReference type="Gene3D" id="2.150.10.10">
    <property type="entry name" value="Serralysin-like metalloprotease, C-terminal"/>
    <property type="match status" value="2"/>
</dbReference>
<evidence type="ECO:0000313" key="5">
    <source>
        <dbReference type="EMBL" id="RAP39839.1"/>
    </source>
</evidence>
<sequence>MATLEGDWTDNSLTGSDEPDQIEGHEGQNTIDGGGGGDSIDGGSGDDTISGGAGNDCILGGAGEDVVYAGPGDDSIDGGSQDDTIFGGDGNDVLLGGSGDDQLFGGAGDDSIDSTYDNATIFGGVGNDTIRTQYGTAYVDGGAGDDQIWLDGYSGGAKYVAFGKGAGSDYVHDFNPEIDFVHIGDLSPDAIVITPTEDSRIWTLSLAGGDPDDKMVLDWSFSWNDAVTEDQIRARLVGSDTYAPPPDLSLPCFAAGSRIATPDGPRRIERLRPGDLVETRDNGPRPVKSLLRSRVAPREMVANAALCPVRIAAGALGPGQPDRAMLLSRQHGVLMQAPDGHEVMVRARHLAEELGLARLQPARRSNPLLYLHLFLGTHELVCVDGVWSETLFIGPELRRSAGPLRRLFGATPLPATARRVRPLLTRAQIRAQIRAAAGPLRPPENRAPPV</sequence>
<organism evidence="5 6">
    <name type="scientific">Rhodovulum viride</name>
    <dbReference type="NCBI Taxonomy" id="1231134"/>
    <lineage>
        <taxon>Bacteria</taxon>
        <taxon>Pseudomonadati</taxon>
        <taxon>Pseudomonadota</taxon>
        <taxon>Alphaproteobacteria</taxon>
        <taxon>Rhodobacterales</taxon>
        <taxon>Paracoccaceae</taxon>
        <taxon>Rhodovulum</taxon>
    </lineage>
</organism>
<dbReference type="InterPro" id="IPR018511">
    <property type="entry name" value="Hemolysin-typ_Ca-bd_CS"/>
</dbReference>
<evidence type="ECO:0000313" key="6">
    <source>
        <dbReference type="Proteomes" id="UP000248659"/>
    </source>
</evidence>
<dbReference type="InterPro" id="IPR011049">
    <property type="entry name" value="Serralysin-like_metalloprot_C"/>
</dbReference>
<feature type="compositionally biased region" description="Gly residues" evidence="3">
    <location>
        <begin position="32"/>
        <end position="45"/>
    </location>
</feature>
<dbReference type="InterPro" id="IPR001343">
    <property type="entry name" value="Hemolysn_Ca-bd"/>
</dbReference>
<evidence type="ECO:0000256" key="3">
    <source>
        <dbReference type="SAM" id="MobiDB-lite"/>
    </source>
</evidence>
<dbReference type="Pfam" id="PF00353">
    <property type="entry name" value="HemolysinCabind"/>
    <property type="match status" value="3"/>
</dbReference>
<dbReference type="PANTHER" id="PTHR38340">
    <property type="entry name" value="S-LAYER PROTEIN"/>
    <property type="match status" value="1"/>
</dbReference>
<feature type="domain" description="Hedgehog/Intein (Hint)" evidence="4">
    <location>
        <begin position="251"/>
        <end position="394"/>
    </location>
</feature>
<gene>
    <name evidence="5" type="ORF">BYZ73_18270</name>
</gene>
<dbReference type="EMBL" id="MUAV01000029">
    <property type="protein sequence ID" value="RAP39839.1"/>
    <property type="molecule type" value="Genomic_DNA"/>
</dbReference>
<dbReference type="Pfam" id="PF13403">
    <property type="entry name" value="Hint_2"/>
    <property type="match status" value="1"/>
</dbReference>
<evidence type="ECO:0000256" key="2">
    <source>
        <dbReference type="ARBA" id="ARBA00022525"/>
    </source>
</evidence>
<dbReference type="PANTHER" id="PTHR38340:SF1">
    <property type="entry name" value="S-LAYER PROTEIN"/>
    <property type="match status" value="1"/>
</dbReference>
<feature type="region of interest" description="Disordered" evidence="3">
    <location>
        <begin position="1"/>
        <end position="56"/>
    </location>
</feature>
<evidence type="ECO:0000259" key="4">
    <source>
        <dbReference type="Pfam" id="PF13403"/>
    </source>
</evidence>
<evidence type="ECO:0000256" key="1">
    <source>
        <dbReference type="ARBA" id="ARBA00004613"/>
    </source>
</evidence>
<accession>A0ABX9DDG9</accession>